<evidence type="ECO:0000313" key="2">
    <source>
        <dbReference type="EMBL" id="AMD84934.1"/>
    </source>
</evidence>
<proteinExistence type="predicted"/>
<accession>A0AAX2GYA2</accession>
<keyword evidence="4" id="KW-1185">Reference proteome</keyword>
<keyword evidence="1" id="KW-0812">Transmembrane</keyword>
<reference evidence="2 4" key="1">
    <citation type="submission" date="2016-02" db="EMBL/GenBank/DDBJ databases">
        <authorList>
            <person name="Holder M.E."/>
            <person name="Ajami N.J."/>
            <person name="Petrosino J.F."/>
        </authorList>
    </citation>
    <scope>NUCLEOTIDE SEQUENCE [LARGE SCALE GENOMIC DNA]</scope>
    <source>
        <strain evidence="2 4">CCUG 32990</strain>
    </source>
</reference>
<dbReference type="KEGG" id="chg:AXF12_05025"/>
<keyword evidence="1" id="KW-0472">Membrane</keyword>
<dbReference type="RefSeq" id="WP_066428880.1">
    <property type="nucleotide sequence ID" value="NZ_CP014227.1"/>
</dbReference>
<organism evidence="3 5">
    <name type="scientific">Capnocytophaga haemolytica</name>
    <dbReference type="NCBI Taxonomy" id="45243"/>
    <lineage>
        <taxon>Bacteria</taxon>
        <taxon>Pseudomonadati</taxon>
        <taxon>Bacteroidota</taxon>
        <taxon>Flavobacteriia</taxon>
        <taxon>Flavobacteriales</taxon>
        <taxon>Flavobacteriaceae</taxon>
        <taxon>Capnocytophaga</taxon>
    </lineage>
</organism>
<sequence length="102" mass="12465">MNKLLEYLSVLKGYKLYIAISVFFVIWMSFFDANSLLTHYELSKESEKLEKQKHFLQTEIQKDRKELQTLYTEEGREKLGREIYYLKRENEEVFIIEYDTIH</sequence>
<evidence type="ECO:0000313" key="5">
    <source>
        <dbReference type="Proteomes" id="UP000215539"/>
    </source>
</evidence>
<name>A0AAX2GYA2_9FLAO</name>
<protein>
    <submittedName>
        <fullName evidence="2">Septum formation inhibitor</fullName>
    </submittedName>
</protein>
<keyword evidence="1" id="KW-1133">Transmembrane helix</keyword>
<evidence type="ECO:0000313" key="3">
    <source>
        <dbReference type="EMBL" id="SNV06307.1"/>
    </source>
</evidence>
<evidence type="ECO:0000313" key="4">
    <source>
        <dbReference type="Proteomes" id="UP000065822"/>
    </source>
</evidence>
<dbReference type="Proteomes" id="UP000215539">
    <property type="component" value="Chromosome 1"/>
</dbReference>
<evidence type="ECO:0000256" key="1">
    <source>
        <dbReference type="SAM" id="Phobius"/>
    </source>
</evidence>
<gene>
    <name evidence="2" type="ORF">AXF12_05025</name>
    <name evidence="3" type="ORF">SAMEA44541418_00722</name>
</gene>
<dbReference type="EMBL" id="LT906449">
    <property type="protein sequence ID" value="SNV06307.1"/>
    <property type="molecule type" value="Genomic_DNA"/>
</dbReference>
<reference evidence="3 5" key="2">
    <citation type="submission" date="2017-06" db="EMBL/GenBank/DDBJ databases">
        <authorList>
            <consortium name="Pathogen Informatics"/>
        </authorList>
    </citation>
    <scope>NUCLEOTIDE SEQUENCE [LARGE SCALE GENOMIC DNA]</scope>
    <source>
        <strain evidence="3 5">NCTC12947</strain>
    </source>
</reference>
<feature type="transmembrane region" description="Helical" evidence="1">
    <location>
        <begin position="16"/>
        <end position="37"/>
    </location>
</feature>
<dbReference type="Proteomes" id="UP000065822">
    <property type="component" value="Chromosome"/>
</dbReference>
<dbReference type="EMBL" id="CP014227">
    <property type="protein sequence ID" value="AMD84934.1"/>
    <property type="molecule type" value="Genomic_DNA"/>
</dbReference>
<dbReference type="AlphaFoldDB" id="A0AAX2GYA2"/>